<name>A0A3D9SXX0_9ACTN</name>
<feature type="signal peptide" evidence="1">
    <location>
        <begin position="1"/>
        <end position="28"/>
    </location>
</feature>
<protein>
    <submittedName>
        <fullName evidence="2">Uncharacterized protein</fullName>
    </submittedName>
</protein>
<proteinExistence type="predicted"/>
<keyword evidence="3" id="KW-1185">Reference proteome</keyword>
<dbReference type="Proteomes" id="UP000256661">
    <property type="component" value="Unassembled WGS sequence"/>
</dbReference>
<evidence type="ECO:0000313" key="2">
    <source>
        <dbReference type="EMBL" id="REF00797.1"/>
    </source>
</evidence>
<sequence>MKTKTLAVISSAALIPASLTAGTGTAHARTQTQPVGAWNLSVTVNGESHSSRISFTSAGKVCLATEVSSGRGYWWKTGSDTFRWVVKEVFQPLPGLPGHILIDQQATQSGAAFTSTGTTYVYDTEGELIGTSNPSVVGTRVSTTPDASCT</sequence>
<keyword evidence="1" id="KW-0732">Signal</keyword>
<dbReference type="EMBL" id="QTTT01000001">
    <property type="protein sequence ID" value="REF00797.1"/>
    <property type="molecule type" value="Genomic_DNA"/>
</dbReference>
<accession>A0A3D9SXX0</accession>
<evidence type="ECO:0000313" key="3">
    <source>
        <dbReference type="Proteomes" id="UP000256661"/>
    </source>
</evidence>
<dbReference type="AlphaFoldDB" id="A0A3D9SXX0"/>
<evidence type="ECO:0000256" key="1">
    <source>
        <dbReference type="SAM" id="SignalP"/>
    </source>
</evidence>
<comment type="caution">
    <text evidence="2">The sequence shown here is derived from an EMBL/GenBank/DDBJ whole genome shotgun (WGS) entry which is preliminary data.</text>
</comment>
<reference evidence="2 3" key="1">
    <citation type="submission" date="2018-08" db="EMBL/GenBank/DDBJ databases">
        <title>Sequencing the genomes of 1000 actinobacteria strains.</title>
        <authorList>
            <person name="Klenk H.-P."/>
        </authorList>
    </citation>
    <scope>NUCLEOTIDE SEQUENCE [LARGE SCALE GENOMIC DNA]</scope>
    <source>
        <strain evidence="2 3">DSM 43927</strain>
    </source>
</reference>
<dbReference type="OrthoDB" id="5169292at2"/>
<feature type="chain" id="PRO_5017723343" evidence="1">
    <location>
        <begin position="29"/>
        <end position="150"/>
    </location>
</feature>
<dbReference type="RefSeq" id="WP_116025910.1">
    <property type="nucleotide sequence ID" value="NZ_QTTT01000001.1"/>
</dbReference>
<organism evidence="2 3">
    <name type="scientific">Thermomonospora umbrina</name>
    <dbReference type="NCBI Taxonomy" id="111806"/>
    <lineage>
        <taxon>Bacteria</taxon>
        <taxon>Bacillati</taxon>
        <taxon>Actinomycetota</taxon>
        <taxon>Actinomycetes</taxon>
        <taxon>Streptosporangiales</taxon>
        <taxon>Thermomonosporaceae</taxon>
        <taxon>Thermomonospora</taxon>
    </lineage>
</organism>
<gene>
    <name evidence="2" type="ORF">DFJ69_6379</name>
</gene>